<dbReference type="EMBL" id="JAEEGB010000013">
    <property type="protein sequence ID" value="MBI6873434.1"/>
    <property type="molecule type" value="Genomic_DNA"/>
</dbReference>
<dbReference type="RefSeq" id="WP_211142852.1">
    <property type="nucleotide sequence ID" value="NZ_JAEEGB010000013.1"/>
</dbReference>
<dbReference type="InterPro" id="IPR011990">
    <property type="entry name" value="TPR-like_helical_dom_sf"/>
</dbReference>
<dbReference type="Gene3D" id="1.25.40.10">
    <property type="entry name" value="Tetratricopeptide repeat domain"/>
    <property type="match status" value="1"/>
</dbReference>
<dbReference type="InterPro" id="IPR048987">
    <property type="entry name" value="PIN-TPR-GreABC"/>
</dbReference>
<accession>A0A934M1L7</accession>
<dbReference type="Proteomes" id="UP000622687">
    <property type="component" value="Unassembled WGS sequence"/>
</dbReference>
<comment type="caution">
    <text evidence="2">The sequence shown here is derived from an EMBL/GenBank/DDBJ whole genome shotgun (WGS) entry which is preliminary data.</text>
</comment>
<evidence type="ECO:0000313" key="2">
    <source>
        <dbReference type="EMBL" id="MBI6873434.1"/>
    </source>
</evidence>
<dbReference type="AlphaFoldDB" id="A0A934M1L7"/>
<protein>
    <recommendedName>
        <fullName evidence="1">PIN domain-containing protein</fullName>
    </recommendedName>
</protein>
<reference evidence="2" key="1">
    <citation type="submission" date="2020-12" db="EMBL/GenBank/DDBJ databases">
        <title>Clostridium thailandense sp. nov., a novel acetogenic bacterium isolated from peat land soil in Thailand.</title>
        <authorList>
            <person name="Chaikitkaew S."/>
            <person name="Birkeland N.K."/>
        </authorList>
    </citation>
    <scope>NUCLEOTIDE SEQUENCE</scope>
    <source>
        <strain evidence="2">DSM 17425</strain>
    </source>
</reference>
<gene>
    <name evidence="2" type="ORF">I6U51_12055</name>
</gene>
<proteinExistence type="predicted"/>
<feature type="domain" description="PIN" evidence="1">
    <location>
        <begin position="956"/>
        <end position="1090"/>
    </location>
</feature>
<dbReference type="Pfam" id="PF20698">
    <property type="entry name" value="PIN-TPR-GreABC"/>
    <property type="match status" value="1"/>
</dbReference>
<sequence>MSAILGEIVSGLSINLASSLAWDKIIQRDNKKAIEQIRLHIGEFNRKYDNTEVDTNAFEKFLRSSDIVDEIYTRIFKSYKVDIEPIIDFKIHMGKYAVDEVNKYYEQYSRHIKNEDVFYEYFFDLIDSLINIRNDLLAFGSSVQTSILAEQIDMAKQDIKSEIKTQFAQMKEDNIFAEDKINKIKELVNLYRFSEAIKQISEVLESQQLLSNSQRELVYYQRARILINTRLYSELDNILEKIRRINPDSKYITEINYYIACHKQDRKLFGETIKKFENHKYSLEQIVLKRANFELSLDNIDKVLELIASKSKINEELQEHAEVHFYYGISLIRSSDFKQAYIEFNKAFQLGNNIIYKYNSLISRFFILYNDIERRSASSKEYLDEVRNIIIEFREIKYIVECLSDEEVSYYWRYLIGLELIVDPKRALDEIDEIDKSLEGCKLIKGIKAEVYFMNSMDNEAKRLFEDIWKYDPLYTNNLFFIYAKEGNWNAILSKYQQLLETVFTENPIILTIYNKARCEIEGYESIRNDIRRLLEIHSSEIMFINGVINIVLENKDEETFTLILAILNSKKDTMNDAELNLIGRTLNEFSKFEDSRNLVESRIENSEVLLNVYIKTFGRLDEASDTLKIAYEKVKILYNNGCRYKSLLRFKANVELILEIPRKSIQTLEEYRDIYGIDDYYAYYYIASKMNKNEYDGLDKEVEFLLSTNNASFHQIVAVLKAKQGAWDEAQRIALSALYYSYDNLGKEILFNYISMCFSNIDKEQNKKELEEVVNNSVVTIKSKDKLRNIAIHSEKNIITEPGEVKFGCENYHSDDRTSLILTTLGRKGEIVVLDNEEYEILDIVDLFTYYNRYCLSKLETDYPKHNFFITYSSPSSEGVIEEMKKTMESTNEDKHIQLDMYNFGVEYGLPISYLSGKNTNNYSEMIISLLNHKNQHLYVGEVSVYEGAEYVISLSSIIILATFNMLDKLEHISDKCVITKEVENSIIEGIKESQKHAKISSGVAMVNEDGQLSYYSYTEDDKKKRKIYWTKILQTISKIKCIKVDIDENDIYDKLAKILLDEDISSIEVSKKSNRVLVCDDLFIRRLHHGVTGIEGTTNIIGVLISEGLLTFEELIDLTLNLVKCKYLYPINASLIYECFVWILSIQDEEIRNLYFDKLKSIYKNLLDDVSTPYYREIHEEFVRIVQKSEIPIAFVYELVREPFKLKPLNEFLREKSQEIVRRMFSNEGT</sequence>
<organism evidence="2 3">
    <name type="scientific">Clostridium aciditolerans</name>
    <dbReference type="NCBI Taxonomy" id="339861"/>
    <lineage>
        <taxon>Bacteria</taxon>
        <taxon>Bacillati</taxon>
        <taxon>Bacillota</taxon>
        <taxon>Clostridia</taxon>
        <taxon>Eubacteriales</taxon>
        <taxon>Clostridiaceae</taxon>
        <taxon>Clostridium</taxon>
    </lineage>
</organism>
<evidence type="ECO:0000259" key="1">
    <source>
        <dbReference type="Pfam" id="PF20698"/>
    </source>
</evidence>
<dbReference type="SUPFAM" id="SSF48452">
    <property type="entry name" value="TPR-like"/>
    <property type="match status" value="1"/>
</dbReference>
<keyword evidence="3" id="KW-1185">Reference proteome</keyword>
<name>A0A934M1L7_9CLOT</name>
<evidence type="ECO:0000313" key="3">
    <source>
        <dbReference type="Proteomes" id="UP000622687"/>
    </source>
</evidence>